<dbReference type="RefSeq" id="WP_354599246.1">
    <property type="nucleotide sequence ID" value="NZ_JBEWZI010000001.1"/>
</dbReference>
<dbReference type="InterPro" id="IPR001638">
    <property type="entry name" value="Solute-binding_3/MltF_N"/>
</dbReference>
<organism evidence="4 5">
    <name type="scientific">Uliginosibacterium flavum</name>
    <dbReference type="NCBI Taxonomy" id="1396831"/>
    <lineage>
        <taxon>Bacteria</taxon>
        <taxon>Pseudomonadati</taxon>
        <taxon>Pseudomonadota</taxon>
        <taxon>Betaproteobacteria</taxon>
        <taxon>Rhodocyclales</taxon>
        <taxon>Zoogloeaceae</taxon>
        <taxon>Uliginosibacterium</taxon>
    </lineage>
</organism>
<dbReference type="Proteomes" id="UP001549691">
    <property type="component" value="Unassembled WGS sequence"/>
</dbReference>
<feature type="chain" id="PRO_5047143856" evidence="2">
    <location>
        <begin position="24"/>
        <end position="270"/>
    </location>
</feature>
<evidence type="ECO:0000313" key="4">
    <source>
        <dbReference type="EMBL" id="MET7012787.1"/>
    </source>
</evidence>
<dbReference type="Gene3D" id="3.40.190.10">
    <property type="entry name" value="Periplasmic binding protein-like II"/>
    <property type="match status" value="2"/>
</dbReference>
<feature type="signal peptide" evidence="2">
    <location>
        <begin position="1"/>
        <end position="23"/>
    </location>
</feature>
<comment type="caution">
    <text evidence="4">The sequence shown here is derived from an EMBL/GenBank/DDBJ whole genome shotgun (WGS) entry which is preliminary data.</text>
</comment>
<proteinExistence type="predicted"/>
<gene>
    <name evidence="4" type="ORF">ABXR19_01205</name>
</gene>
<dbReference type="SMART" id="SM00062">
    <property type="entry name" value="PBPb"/>
    <property type="match status" value="1"/>
</dbReference>
<dbReference type="PANTHER" id="PTHR35936">
    <property type="entry name" value="MEMBRANE-BOUND LYTIC MUREIN TRANSGLYCOSYLASE F"/>
    <property type="match status" value="1"/>
</dbReference>
<evidence type="ECO:0000256" key="2">
    <source>
        <dbReference type="SAM" id="SignalP"/>
    </source>
</evidence>
<evidence type="ECO:0000313" key="5">
    <source>
        <dbReference type="Proteomes" id="UP001549691"/>
    </source>
</evidence>
<evidence type="ECO:0000259" key="3">
    <source>
        <dbReference type="SMART" id="SM00062"/>
    </source>
</evidence>
<dbReference type="EMBL" id="JBEWZI010000001">
    <property type="protein sequence ID" value="MET7012787.1"/>
    <property type="molecule type" value="Genomic_DNA"/>
</dbReference>
<accession>A0ABV2TFT3</accession>
<evidence type="ECO:0000256" key="1">
    <source>
        <dbReference type="ARBA" id="ARBA00022729"/>
    </source>
</evidence>
<name>A0ABV2TFT3_9RHOO</name>
<keyword evidence="5" id="KW-1185">Reference proteome</keyword>
<sequence length="270" mass="29687">MISSILKLGLITLLLGLCQPAQADLLTDIRQSRKLRVGIAVGVPRFSYLDEQQKLSGSDVDTAQALAKNMSVELDIVRISNADRIKILESHGADIVISSLSITPERERIISFSPPYAKLFTVVAAHPQLKITGYADLAGQKIGVTRLTSNATLIEQNAPSAIMLPFDDDASLMKAAVAGKLNLISSQPAVIDEINHLGAKPVFEEKFVQKEFELAIGIPRQEKALREQISKWVIENLRNGQLNEIYRKHHGRDLPIELRPSANSRQAGIK</sequence>
<reference evidence="4 5" key="1">
    <citation type="submission" date="2024-07" db="EMBL/GenBank/DDBJ databases">
        <title>Uliginosibacterium flavum JJ3220;KACC:17644.</title>
        <authorList>
            <person name="Kim M.K."/>
        </authorList>
    </citation>
    <scope>NUCLEOTIDE SEQUENCE [LARGE SCALE GENOMIC DNA]</scope>
    <source>
        <strain evidence="4 5">KACC:17644</strain>
    </source>
</reference>
<protein>
    <submittedName>
        <fullName evidence="4">Transporter substrate-binding domain-containing protein</fullName>
    </submittedName>
</protein>
<dbReference type="SUPFAM" id="SSF53850">
    <property type="entry name" value="Periplasmic binding protein-like II"/>
    <property type="match status" value="1"/>
</dbReference>
<keyword evidence="1 2" id="KW-0732">Signal</keyword>
<dbReference type="PANTHER" id="PTHR35936:SF17">
    <property type="entry name" value="ARGININE-BINDING EXTRACELLULAR PROTEIN ARTP"/>
    <property type="match status" value="1"/>
</dbReference>
<dbReference type="Pfam" id="PF00497">
    <property type="entry name" value="SBP_bac_3"/>
    <property type="match status" value="1"/>
</dbReference>
<feature type="domain" description="Solute-binding protein family 3/N-terminal" evidence="3">
    <location>
        <begin position="34"/>
        <end position="253"/>
    </location>
</feature>